<protein>
    <submittedName>
        <fullName evidence="2">Uncharacterized protein</fullName>
    </submittedName>
</protein>
<dbReference type="Gene3D" id="2.130.10.10">
    <property type="entry name" value="YVTN repeat-like/Quinoprotein amine dehydrogenase"/>
    <property type="match status" value="1"/>
</dbReference>
<dbReference type="EMBL" id="CACVAT010000620">
    <property type="protein sequence ID" value="CAA6830706.1"/>
    <property type="molecule type" value="Genomic_DNA"/>
</dbReference>
<evidence type="ECO:0000256" key="1">
    <source>
        <dbReference type="SAM" id="SignalP"/>
    </source>
</evidence>
<dbReference type="InterPro" id="IPR015943">
    <property type="entry name" value="WD40/YVTN_repeat-like_dom_sf"/>
</dbReference>
<evidence type="ECO:0000313" key="2">
    <source>
        <dbReference type="EMBL" id="CAA6830706.1"/>
    </source>
</evidence>
<reference evidence="2" key="1">
    <citation type="submission" date="2020-01" db="EMBL/GenBank/DDBJ databases">
        <authorList>
            <person name="Meier V. D."/>
            <person name="Meier V D."/>
        </authorList>
    </citation>
    <scope>NUCLEOTIDE SEQUENCE</scope>
    <source>
        <strain evidence="2">HLG_WM_MAG_09</strain>
    </source>
</reference>
<accession>A0A6S6UBP8</accession>
<proteinExistence type="predicted"/>
<sequence length="467" mass="53226">MNNKIKIHLVPSLLFIVFYLSNAAFAKTPDFQTATHLPLTQLPESDPSKTGSYYNRGYAFSHDSRLFALFQSGKEISESQYTGSTLQIWDTQTGQLKYKTTLPQHEDSYRLRATPIAFSHDDKVLFRSGGRQADMFVWPFTQSDKATLPCLLGNLNDIQNVVGVSKDKQQFLVSGIEYESVCRLDGNKLDYQKINTHRLWGDNTKILHNNRLLLIHNIRSTKNPTTDAGHSLSKEELDYINFWDVNFSSDADFLLQTVNQEGGRFFITEVFENQVIINQWDYTKQAWIGKQSFKDIQLAPKEKSQLNTYFSNDYLLIQSKNELTLFQYENDQFLLVWHKKISEPTDAKSSLVNFSSDSKYIILGDLSFNSSSHVTLISTQTGDIFNQYEARQNASNAIITEPLINNFPNQPLESNCPETAKTSLHNLVSNQSQKINGHVLAMSGNGKVLAVCKSEELFLLKIEHQKE</sequence>
<organism evidence="2">
    <name type="scientific">uncultured Thiotrichaceae bacterium</name>
    <dbReference type="NCBI Taxonomy" id="298394"/>
    <lineage>
        <taxon>Bacteria</taxon>
        <taxon>Pseudomonadati</taxon>
        <taxon>Pseudomonadota</taxon>
        <taxon>Gammaproteobacteria</taxon>
        <taxon>Thiotrichales</taxon>
        <taxon>Thiotrichaceae</taxon>
        <taxon>environmental samples</taxon>
    </lineage>
</organism>
<name>A0A6S6UBP8_9GAMM</name>
<dbReference type="InterPro" id="IPR011044">
    <property type="entry name" value="Quino_amine_DH_bsu"/>
</dbReference>
<dbReference type="SUPFAM" id="SSF50969">
    <property type="entry name" value="YVTN repeat-like/Quinoprotein amine dehydrogenase"/>
    <property type="match status" value="1"/>
</dbReference>
<dbReference type="AlphaFoldDB" id="A0A6S6UBP8"/>
<keyword evidence="1" id="KW-0732">Signal</keyword>
<feature type="chain" id="PRO_5028275036" evidence="1">
    <location>
        <begin position="27"/>
        <end position="467"/>
    </location>
</feature>
<feature type="signal peptide" evidence="1">
    <location>
        <begin position="1"/>
        <end position="26"/>
    </location>
</feature>
<gene>
    <name evidence="2" type="ORF">HELGO_WM26677</name>
</gene>